<dbReference type="GeneID" id="120281199"/>
<proteinExistence type="predicted"/>
<name>A0AB40CVI4_DIOCR</name>
<dbReference type="InterPro" id="IPR012337">
    <property type="entry name" value="RNaseH-like_sf"/>
</dbReference>
<sequence length="334" mass="38517">MDQFRTKGGGEQGLQPPFGAGNIAVSLPACDVLCKLQLRSVDHRLVKMLWGQGYDGASNMSGEFNGLKALILKRNPYARYIYCFAHQLQLEIVVVAKNNRIRYSGKFDTKMENYQFVFVMYLIRHLLGITNELSLALQEKDQIIVQAMRLIEVVRARLQDFRKTGWESFLEEVRYFCEENSIPIPNMKDNMQIRGRSRQERQVITHFHHYRGEIFCEVIDLIAQEMQNHFPEASMELLLLMSCLDPIATASVERVFSVMNVVKTDLRNKMGDEWMNDSLVVYIEREVFATIDNEVILQRFQKMQTQRMQLPPLSGIPRISSIDAGIGSSSSIHR</sequence>
<accession>A0AB40CVI4</accession>
<gene>
    <name evidence="2" type="primary">LOC120281199</name>
</gene>
<organism evidence="1 2">
    <name type="scientific">Dioscorea cayennensis subsp. rotundata</name>
    <name type="common">White Guinea yam</name>
    <name type="synonym">Dioscorea rotundata</name>
    <dbReference type="NCBI Taxonomy" id="55577"/>
    <lineage>
        <taxon>Eukaryota</taxon>
        <taxon>Viridiplantae</taxon>
        <taxon>Streptophyta</taxon>
        <taxon>Embryophyta</taxon>
        <taxon>Tracheophyta</taxon>
        <taxon>Spermatophyta</taxon>
        <taxon>Magnoliopsida</taxon>
        <taxon>Liliopsida</taxon>
        <taxon>Dioscoreales</taxon>
        <taxon>Dioscoreaceae</taxon>
        <taxon>Dioscorea</taxon>
    </lineage>
</organism>
<evidence type="ECO:0000313" key="2">
    <source>
        <dbReference type="RefSeq" id="XP_039144019.1"/>
    </source>
</evidence>
<keyword evidence="1" id="KW-1185">Reference proteome</keyword>
<dbReference type="SUPFAM" id="SSF53098">
    <property type="entry name" value="Ribonuclease H-like"/>
    <property type="match status" value="1"/>
</dbReference>
<dbReference type="Proteomes" id="UP001515500">
    <property type="component" value="Chromosome 17"/>
</dbReference>
<dbReference type="PANTHER" id="PTHR11697:SF230">
    <property type="entry name" value="ZINC FINGER, MYM DOMAIN CONTAINING 1"/>
    <property type="match status" value="1"/>
</dbReference>
<dbReference type="PANTHER" id="PTHR11697">
    <property type="entry name" value="GENERAL TRANSCRIPTION FACTOR 2-RELATED ZINC FINGER PROTEIN"/>
    <property type="match status" value="1"/>
</dbReference>
<dbReference type="AlphaFoldDB" id="A0AB40CVI4"/>
<evidence type="ECO:0000313" key="1">
    <source>
        <dbReference type="Proteomes" id="UP001515500"/>
    </source>
</evidence>
<protein>
    <submittedName>
        <fullName evidence="2">Uncharacterized protein LOC120281199</fullName>
    </submittedName>
</protein>
<dbReference type="RefSeq" id="XP_039144019.1">
    <property type="nucleotide sequence ID" value="XM_039288085.1"/>
</dbReference>
<reference evidence="2" key="1">
    <citation type="submission" date="2025-08" db="UniProtKB">
        <authorList>
            <consortium name="RefSeq"/>
        </authorList>
    </citation>
    <scope>IDENTIFICATION</scope>
</reference>
<dbReference type="InterPro" id="IPR055298">
    <property type="entry name" value="AtLOH3-like"/>
</dbReference>